<dbReference type="AlphaFoldDB" id="A0A1L7V9E6"/>
<dbReference type="RefSeq" id="XP_031078001.1">
    <property type="nucleotide sequence ID" value="XM_031227578.1"/>
</dbReference>
<dbReference type="GeneID" id="42047217"/>
<dbReference type="EMBL" id="FJOF01000002">
    <property type="protein sequence ID" value="CZR37408.1"/>
    <property type="molecule type" value="Genomic_DNA"/>
</dbReference>
<accession>A0A1L7V9E6</accession>
<reference evidence="3" key="1">
    <citation type="journal article" date="2016" name="Genome Biol. Evol.">
        <title>Comparative 'omics' of the Fusarium fujikuroi species complex highlights differences in genetic potential and metabolite synthesis.</title>
        <authorList>
            <person name="Niehaus E.-M."/>
            <person name="Muensterkoetter M."/>
            <person name="Proctor R.H."/>
            <person name="Brown D.W."/>
            <person name="Sharon A."/>
            <person name="Idan Y."/>
            <person name="Oren-Young L."/>
            <person name="Sieber C.M."/>
            <person name="Novak O."/>
            <person name="Pencik A."/>
            <person name="Tarkowska D."/>
            <person name="Hromadova K."/>
            <person name="Freeman S."/>
            <person name="Maymon M."/>
            <person name="Elazar M."/>
            <person name="Youssef S.A."/>
            <person name="El-Shabrawy E.S.M."/>
            <person name="Shalaby A.B.A."/>
            <person name="Houterman P."/>
            <person name="Brock N.L."/>
            <person name="Burkhardt I."/>
            <person name="Tsavkelova E.A."/>
            <person name="Dickschat J.S."/>
            <person name="Galuszka P."/>
            <person name="Gueldener U."/>
            <person name="Tudzynski B."/>
        </authorList>
    </citation>
    <scope>NUCLEOTIDE SEQUENCE [LARGE SCALE GENOMIC DNA]</scope>
    <source>
        <strain evidence="3">ET1</strain>
    </source>
</reference>
<dbReference type="VEuPathDB" id="FungiDB:FPRO_02332"/>
<keyword evidence="1" id="KW-0472">Membrane</keyword>
<keyword evidence="1" id="KW-0812">Transmembrane</keyword>
<organism evidence="2 3">
    <name type="scientific">Fusarium proliferatum (strain ET1)</name>
    <name type="common">Orchid endophyte fungus</name>
    <dbReference type="NCBI Taxonomy" id="1227346"/>
    <lineage>
        <taxon>Eukaryota</taxon>
        <taxon>Fungi</taxon>
        <taxon>Dikarya</taxon>
        <taxon>Ascomycota</taxon>
        <taxon>Pezizomycotina</taxon>
        <taxon>Sordariomycetes</taxon>
        <taxon>Hypocreomycetidae</taxon>
        <taxon>Hypocreales</taxon>
        <taxon>Nectriaceae</taxon>
        <taxon>Fusarium</taxon>
        <taxon>Fusarium fujikuroi species complex</taxon>
    </lineage>
</organism>
<comment type="caution">
    <text evidence="2">The sequence shown here is derived from an EMBL/GenBank/DDBJ whole genome shotgun (WGS) entry which is preliminary data.</text>
</comment>
<evidence type="ECO:0000313" key="3">
    <source>
        <dbReference type="Proteomes" id="UP000183971"/>
    </source>
</evidence>
<proteinExistence type="predicted"/>
<protein>
    <submittedName>
        <fullName evidence="2">Uncharacterized protein</fullName>
    </submittedName>
</protein>
<name>A0A1L7V9E6_FUSPR</name>
<keyword evidence="1" id="KW-1133">Transmembrane helix</keyword>
<evidence type="ECO:0000256" key="1">
    <source>
        <dbReference type="SAM" id="Phobius"/>
    </source>
</evidence>
<sequence length="349" mass="40165">MASTFPRQLQLVACYDSQAEQTYENTESNNDTVDPITVILIEKSRSVPSQQATGHCMPEKKLDDGLKNQNVITRVFLLPNTLGGGSDAAYSLVVKVDTEAWRKSTISAPIEQPQPQYRKLRSLFSTFRYLPLPSDEMSNQDSQRRSQRFWIRSIITSAGLLSLLALILVFAIPSAPSHNSSWSEEGYIRYPTPGSDGPKRQLRILYHNATEWSQKNPHDNGEWKIRMDDQALIPAAAWDPEEDRYQAWFHDRYKVMSTAVRERSFIRPSWLGSLHMVVPWDDEFHLAHCVVTLKRYWKAKETGKHVCPRDIAPNHIEHCLNWFEGYAFRPEPQLPKMGPTMAWQTKVCF</sequence>
<gene>
    <name evidence="2" type="ORF">FPRO_02332</name>
</gene>
<feature type="transmembrane region" description="Helical" evidence="1">
    <location>
        <begin position="149"/>
        <end position="172"/>
    </location>
</feature>
<dbReference type="Proteomes" id="UP000183971">
    <property type="component" value="Unassembled WGS sequence"/>
</dbReference>
<evidence type="ECO:0000313" key="2">
    <source>
        <dbReference type="EMBL" id="CZR37408.1"/>
    </source>
</evidence>
<keyword evidence="3" id="KW-1185">Reference proteome</keyword>